<evidence type="ECO:0000313" key="2">
    <source>
        <dbReference type="Proteomes" id="UP001165960"/>
    </source>
</evidence>
<dbReference type="EMBL" id="QTSX02006463">
    <property type="protein sequence ID" value="KAJ9054178.1"/>
    <property type="molecule type" value="Genomic_DNA"/>
</dbReference>
<protein>
    <submittedName>
        <fullName evidence="1">Uncharacterized protein</fullName>
    </submittedName>
</protein>
<accession>A0ACC2RVW6</accession>
<comment type="caution">
    <text evidence="1">The sequence shown here is derived from an EMBL/GenBank/DDBJ whole genome shotgun (WGS) entry which is preliminary data.</text>
</comment>
<sequence>MCLVLAYPNFERYFVAHNDNIITAIGGILSQIDENKLEHLIGYCSRTLNCMNHTDMSKDGTLTFLKTNFLVTLATLEQQARPLSSILYRRQPGLPPHLYSLMKPNPAVTPPMTTSKSFPDLDKNTD</sequence>
<reference evidence="1" key="1">
    <citation type="submission" date="2022-04" db="EMBL/GenBank/DDBJ databases">
        <title>Genome of the entomopathogenic fungus Entomophthora muscae.</title>
        <authorList>
            <person name="Elya C."/>
            <person name="Lovett B.R."/>
            <person name="Lee E."/>
            <person name="Macias A.M."/>
            <person name="Hajek A.E."/>
            <person name="De Bivort B.L."/>
            <person name="Kasson M.T."/>
            <person name="De Fine Licht H.H."/>
            <person name="Stajich J.E."/>
        </authorList>
    </citation>
    <scope>NUCLEOTIDE SEQUENCE</scope>
    <source>
        <strain evidence="1">Berkeley</strain>
    </source>
</reference>
<name>A0ACC2RVW6_9FUNG</name>
<proteinExistence type="predicted"/>
<organism evidence="1 2">
    <name type="scientific">Entomophthora muscae</name>
    <dbReference type="NCBI Taxonomy" id="34485"/>
    <lineage>
        <taxon>Eukaryota</taxon>
        <taxon>Fungi</taxon>
        <taxon>Fungi incertae sedis</taxon>
        <taxon>Zoopagomycota</taxon>
        <taxon>Entomophthoromycotina</taxon>
        <taxon>Entomophthoromycetes</taxon>
        <taxon>Entomophthorales</taxon>
        <taxon>Entomophthoraceae</taxon>
        <taxon>Entomophthora</taxon>
    </lineage>
</organism>
<gene>
    <name evidence="1" type="ORF">DSO57_1017482</name>
</gene>
<evidence type="ECO:0000313" key="1">
    <source>
        <dbReference type="EMBL" id="KAJ9054178.1"/>
    </source>
</evidence>
<dbReference type="Proteomes" id="UP001165960">
    <property type="component" value="Unassembled WGS sequence"/>
</dbReference>
<keyword evidence="2" id="KW-1185">Reference proteome</keyword>